<protein>
    <recommendedName>
        <fullName evidence="5">BPTI/Kunitz inhibitor domain-containing protein</fullName>
    </recommendedName>
</protein>
<name>A0ABD0S7I3_LOXSC</name>
<gene>
    <name evidence="6" type="ORF">ABMA28_011234</name>
</gene>
<dbReference type="SUPFAM" id="SSF57362">
    <property type="entry name" value="BPTI-like"/>
    <property type="match status" value="1"/>
</dbReference>
<evidence type="ECO:0000256" key="4">
    <source>
        <dbReference type="SAM" id="SignalP"/>
    </source>
</evidence>
<dbReference type="SMART" id="SM00131">
    <property type="entry name" value="KU"/>
    <property type="match status" value="1"/>
</dbReference>
<sequence length="80" mass="8569">MSKLFVLFLFAAIIASLGVAAAESRCSQPIESGICFGNFDRFAFDSNTGKCTEFVYGGCGGNDNLFHTLEECQSACENVP</sequence>
<feature type="domain" description="BPTI/Kunitz inhibitor" evidence="5">
    <location>
        <begin position="26"/>
        <end position="76"/>
    </location>
</feature>
<reference evidence="6 7" key="1">
    <citation type="submission" date="2024-06" db="EMBL/GenBank/DDBJ databases">
        <title>A chromosome-level genome assembly of beet webworm, Loxostege sticticalis.</title>
        <authorList>
            <person name="Zhang Y."/>
        </authorList>
    </citation>
    <scope>NUCLEOTIDE SEQUENCE [LARGE SCALE GENOMIC DNA]</scope>
    <source>
        <strain evidence="6">AQ028</strain>
        <tissue evidence="6">Male pupae</tissue>
    </source>
</reference>
<evidence type="ECO:0000256" key="2">
    <source>
        <dbReference type="ARBA" id="ARBA00022900"/>
    </source>
</evidence>
<dbReference type="Proteomes" id="UP001549921">
    <property type="component" value="Unassembled WGS sequence"/>
</dbReference>
<dbReference type="CDD" id="cd00109">
    <property type="entry name" value="Kunitz-type"/>
    <property type="match status" value="1"/>
</dbReference>
<dbReference type="FunFam" id="4.10.410.10:FF:000020">
    <property type="entry name" value="Collagen, type VI, alpha 3"/>
    <property type="match status" value="1"/>
</dbReference>
<dbReference type="Gene3D" id="4.10.410.10">
    <property type="entry name" value="Pancreatic trypsin inhibitor Kunitz domain"/>
    <property type="match status" value="1"/>
</dbReference>
<feature type="signal peptide" evidence="4">
    <location>
        <begin position="1"/>
        <end position="21"/>
    </location>
</feature>
<keyword evidence="1" id="KW-0646">Protease inhibitor</keyword>
<evidence type="ECO:0000256" key="1">
    <source>
        <dbReference type="ARBA" id="ARBA00022690"/>
    </source>
</evidence>
<dbReference type="PROSITE" id="PS00280">
    <property type="entry name" value="BPTI_KUNITZ_1"/>
    <property type="match status" value="1"/>
</dbReference>
<feature type="chain" id="PRO_5044784277" description="BPTI/Kunitz inhibitor domain-containing protein" evidence="4">
    <location>
        <begin position="22"/>
        <end position="80"/>
    </location>
</feature>
<dbReference type="PROSITE" id="PS50279">
    <property type="entry name" value="BPTI_KUNITZ_2"/>
    <property type="match status" value="1"/>
</dbReference>
<keyword evidence="2" id="KW-0722">Serine protease inhibitor</keyword>
<evidence type="ECO:0000313" key="6">
    <source>
        <dbReference type="EMBL" id="KAL0809727.1"/>
    </source>
</evidence>
<dbReference type="EMBL" id="JBEDNZ010000028">
    <property type="protein sequence ID" value="KAL0809727.1"/>
    <property type="molecule type" value="Genomic_DNA"/>
</dbReference>
<dbReference type="InterPro" id="IPR002223">
    <property type="entry name" value="Kunitz_BPTI"/>
</dbReference>
<comment type="caution">
    <text evidence="6">The sequence shown here is derived from an EMBL/GenBank/DDBJ whole genome shotgun (WGS) entry which is preliminary data.</text>
</comment>
<dbReference type="PRINTS" id="PR00759">
    <property type="entry name" value="BASICPTASE"/>
</dbReference>
<dbReference type="Pfam" id="PF00014">
    <property type="entry name" value="Kunitz_BPTI"/>
    <property type="match status" value="1"/>
</dbReference>
<proteinExistence type="predicted"/>
<dbReference type="InterPro" id="IPR050098">
    <property type="entry name" value="TFPI/VKTCI-like"/>
</dbReference>
<evidence type="ECO:0000256" key="3">
    <source>
        <dbReference type="ARBA" id="ARBA00023157"/>
    </source>
</evidence>
<keyword evidence="3" id="KW-1015">Disulfide bond</keyword>
<dbReference type="AlphaFoldDB" id="A0ABD0S7I3"/>
<dbReference type="InterPro" id="IPR020901">
    <property type="entry name" value="Prtase_inh_Kunz-CS"/>
</dbReference>
<keyword evidence="4" id="KW-0732">Signal</keyword>
<organism evidence="6 7">
    <name type="scientific">Loxostege sticticalis</name>
    <name type="common">Beet webworm moth</name>
    <dbReference type="NCBI Taxonomy" id="481309"/>
    <lineage>
        <taxon>Eukaryota</taxon>
        <taxon>Metazoa</taxon>
        <taxon>Ecdysozoa</taxon>
        <taxon>Arthropoda</taxon>
        <taxon>Hexapoda</taxon>
        <taxon>Insecta</taxon>
        <taxon>Pterygota</taxon>
        <taxon>Neoptera</taxon>
        <taxon>Endopterygota</taxon>
        <taxon>Lepidoptera</taxon>
        <taxon>Glossata</taxon>
        <taxon>Ditrysia</taxon>
        <taxon>Pyraloidea</taxon>
        <taxon>Crambidae</taxon>
        <taxon>Pyraustinae</taxon>
        <taxon>Loxostege</taxon>
    </lineage>
</organism>
<evidence type="ECO:0000259" key="5">
    <source>
        <dbReference type="PROSITE" id="PS50279"/>
    </source>
</evidence>
<dbReference type="PANTHER" id="PTHR10083">
    <property type="entry name" value="KUNITZ-TYPE PROTEASE INHIBITOR-RELATED"/>
    <property type="match status" value="1"/>
</dbReference>
<dbReference type="PANTHER" id="PTHR10083:SF374">
    <property type="entry name" value="BPTI_KUNITZ INHIBITOR DOMAIN-CONTAINING PROTEIN"/>
    <property type="match status" value="1"/>
</dbReference>
<accession>A0ABD0S7I3</accession>
<dbReference type="GO" id="GO:0004867">
    <property type="term" value="F:serine-type endopeptidase inhibitor activity"/>
    <property type="evidence" value="ECO:0007669"/>
    <property type="project" value="UniProtKB-KW"/>
</dbReference>
<evidence type="ECO:0000313" key="7">
    <source>
        <dbReference type="Proteomes" id="UP001549921"/>
    </source>
</evidence>
<dbReference type="InterPro" id="IPR036880">
    <property type="entry name" value="Kunitz_BPTI_sf"/>
</dbReference>